<protein>
    <submittedName>
        <fullName evidence="4">Heterodisulfide reductase subunit B</fullName>
    </submittedName>
</protein>
<keyword evidence="5" id="KW-1185">Reference proteome</keyword>
<dbReference type="PANTHER" id="PTHR42947">
    <property type="entry name" value="COB--COM HETERODISULFIDE REDUCTASE SUBUNIT B 1"/>
    <property type="match status" value="1"/>
</dbReference>
<dbReference type="InterPro" id="IPR004017">
    <property type="entry name" value="Cys_rich_dom"/>
</dbReference>
<evidence type="ECO:0000259" key="3">
    <source>
        <dbReference type="Pfam" id="PF02754"/>
    </source>
</evidence>
<dbReference type="InterPro" id="IPR051278">
    <property type="entry name" value="HdrB/HdrD_reductase"/>
</dbReference>
<feature type="domain" description="Cysteine-rich" evidence="3">
    <location>
        <begin position="153"/>
        <end position="240"/>
    </location>
</feature>
<dbReference type="AlphaFoldDB" id="A0A1G6B0J3"/>
<evidence type="ECO:0000313" key="4">
    <source>
        <dbReference type="EMBL" id="SDB13999.1"/>
    </source>
</evidence>
<evidence type="ECO:0000313" key="5">
    <source>
        <dbReference type="Proteomes" id="UP000198771"/>
    </source>
</evidence>
<organism evidence="4 5">
    <name type="scientific">Desulfonatronum thiosulfatophilum</name>
    <dbReference type="NCBI Taxonomy" id="617002"/>
    <lineage>
        <taxon>Bacteria</taxon>
        <taxon>Pseudomonadati</taxon>
        <taxon>Thermodesulfobacteriota</taxon>
        <taxon>Desulfovibrionia</taxon>
        <taxon>Desulfovibrionales</taxon>
        <taxon>Desulfonatronaceae</taxon>
        <taxon>Desulfonatronum</taxon>
    </lineage>
</organism>
<dbReference type="EMBL" id="FMXO01000003">
    <property type="protein sequence ID" value="SDB13999.1"/>
    <property type="molecule type" value="Genomic_DNA"/>
</dbReference>
<proteinExistence type="predicted"/>
<dbReference type="Proteomes" id="UP000198771">
    <property type="component" value="Unassembled WGS sequence"/>
</dbReference>
<evidence type="ECO:0000256" key="2">
    <source>
        <dbReference type="SAM" id="MobiDB-lite"/>
    </source>
</evidence>
<feature type="compositionally biased region" description="Basic and acidic residues" evidence="2">
    <location>
        <begin position="294"/>
        <end position="304"/>
    </location>
</feature>
<gene>
    <name evidence="4" type="ORF">SAMN05660653_00695</name>
</gene>
<name>A0A1G6B0J3_9BACT</name>
<feature type="region of interest" description="Disordered" evidence="2">
    <location>
        <begin position="294"/>
        <end position="321"/>
    </location>
</feature>
<dbReference type="STRING" id="617002.SAMN05660653_00695"/>
<reference evidence="4 5" key="1">
    <citation type="submission" date="2016-10" db="EMBL/GenBank/DDBJ databases">
        <authorList>
            <person name="de Groot N.N."/>
        </authorList>
    </citation>
    <scope>NUCLEOTIDE SEQUENCE [LARGE SCALE GENOMIC DNA]</scope>
    <source>
        <strain evidence="4 5">ASO4-2</strain>
    </source>
</reference>
<feature type="compositionally biased region" description="Low complexity" evidence="2">
    <location>
        <begin position="305"/>
        <end position="321"/>
    </location>
</feature>
<dbReference type="Pfam" id="PF02754">
    <property type="entry name" value="CCG"/>
    <property type="match status" value="2"/>
</dbReference>
<feature type="domain" description="Cysteine-rich" evidence="3">
    <location>
        <begin position="8"/>
        <end position="91"/>
    </location>
</feature>
<accession>A0A1G6B0J3</accession>
<dbReference type="Gene3D" id="1.20.1050.140">
    <property type="match status" value="1"/>
</dbReference>
<keyword evidence="1" id="KW-0560">Oxidoreductase</keyword>
<evidence type="ECO:0000256" key="1">
    <source>
        <dbReference type="ARBA" id="ARBA00023002"/>
    </source>
</evidence>
<dbReference type="PANTHER" id="PTHR42947:SF1">
    <property type="entry name" value="COB--COM HETERODISULFIDE REDUCTASE SUBUNIT B 1"/>
    <property type="match status" value="1"/>
</dbReference>
<sequence>MSRQTMNYAYYPGCSGQGTSVEYDTSTRAVCRALGINLLDIPDWSCCGSTPAHTVDHLLSSALAARNLALAEDMDVAAVITPCPSCLTNLKMAVHRMSDREFRVQVNELLDKPAQRTVPVKSVLQVLAEDIGPEAVAEMLPDKPLAGLKLAPYYGCIMNRPPEVMQFDDHENPTAMDKLMQALGAEVVPFPLKVECCGASYGIARKDIVARLSGKLLETAEGLGAHAVVTACPLCQMNLDMRQGQASAAAGHKFQLPVFYYTQLIGLALRLPQDELGLSKLCVSPRLALDAMHKARDEEQEKAAAKAQAQAAKQTSKAKAA</sequence>
<dbReference type="GO" id="GO:0016491">
    <property type="term" value="F:oxidoreductase activity"/>
    <property type="evidence" value="ECO:0007669"/>
    <property type="project" value="UniProtKB-KW"/>
</dbReference>